<organism evidence="2 3">
    <name type="scientific">Campylobacter subantarcticus LMG 24374</name>
    <dbReference type="NCBI Taxonomy" id="1388751"/>
    <lineage>
        <taxon>Bacteria</taxon>
        <taxon>Pseudomonadati</taxon>
        <taxon>Campylobacterota</taxon>
        <taxon>Epsilonproteobacteria</taxon>
        <taxon>Campylobacterales</taxon>
        <taxon>Campylobacteraceae</taxon>
        <taxon>Campylobacter</taxon>
    </lineage>
</organism>
<evidence type="ECO:0000259" key="1">
    <source>
        <dbReference type="Pfam" id="PF00403"/>
    </source>
</evidence>
<dbReference type="Pfam" id="PF00403">
    <property type="entry name" value="HMA"/>
    <property type="match status" value="1"/>
</dbReference>
<reference evidence="2 3" key="1">
    <citation type="journal article" date="2014" name="Genome Biol. Evol.">
        <title>Comparative Genomics of the Campylobacter lari Group.</title>
        <authorList>
            <person name="Miller W.G."/>
            <person name="Yee E."/>
            <person name="Chapman M.H."/>
            <person name="Smith T.P."/>
            <person name="Bono J.L."/>
            <person name="Huynh S."/>
            <person name="Parker C.T."/>
            <person name="Vandamme P."/>
            <person name="Luong K."/>
            <person name="Korlach J."/>
        </authorList>
    </citation>
    <scope>NUCLEOTIDE SEQUENCE [LARGE SCALE GENOMIC DNA]</scope>
    <source>
        <strain evidence="2 3">LMG 24374</strain>
    </source>
</reference>
<proteinExistence type="predicted"/>
<dbReference type="RefSeq" id="WP_039664268.1">
    <property type="nucleotide sequence ID" value="NZ_CP007772.1"/>
</dbReference>
<protein>
    <submittedName>
        <fullName evidence="2">Heavy-metal-associated domain protein, putative copper metallochaperone CopZ</fullName>
    </submittedName>
</protein>
<dbReference type="EMBL" id="CP007772">
    <property type="protein sequence ID" value="AJC91076.1"/>
    <property type="molecule type" value="Genomic_DNA"/>
</dbReference>
<dbReference type="KEGG" id="csm:CSUB8521_1245"/>
<dbReference type="HOGENOM" id="CLU_134973_5_4_7"/>
<sequence>MIIKTKNINCQSCVNLIKASLEDEFGAMQINVETKSIEIDLKAEQVEEFKKQLQDLGFEIDNA</sequence>
<dbReference type="InterPro" id="IPR006121">
    <property type="entry name" value="HMA_dom"/>
</dbReference>
<dbReference type="SUPFAM" id="SSF55008">
    <property type="entry name" value="HMA, heavy metal-associated domain"/>
    <property type="match status" value="1"/>
</dbReference>
<gene>
    <name evidence="2" type="ORF">CSUB8521_1245</name>
</gene>
<name>A0A0A8HAI1_9BACT</name>
<accession>A0A0A8HAI1</accession>
<dbReference type="Proteomes" id="UP000031135">
    <property type="component" value="Chromosome"/>
</dbReference>
<evidence type="ECO:0000313" key="3">
    <source>
        <dbReference type="Proteomes" id="UP000031135"/>
    </source>
</evidence>
<dbReference type="OrthoDB" id="677920at2"/>
<dbReference type="AlphaFoldDB" id="A0A0A8HAI1"/>
<feature type="domain" description="HMA" evidence="1">
    <location>
        <begin position="6"/>
        <end position="59"/>
    </location>
</feature>
<dbReference type="Gene3D" id="3.30.70.100">
    <property type="match status" value="1"/>
</dbReference>
<evidence type="ECO:0000313" key="2">
    <source>
        <dbReference type="EMBL" id="AJC91076.1"/>
    </source>
</evidence>
<dbReference type="InterPro" id="IPR036163">
    <property type="entry name" value="HMA_dom_sf"/>
</dbReference>
<dbReference type="GO" id="GO:0046872">
    <property type="term" value="F:metal ion binding"/>
    <property type="evidence" value="ECO:0007669"/>
    <property type="project" value="InterPro"/>
</dbReference>